<name>A0A6N0NUZ6_9CREN</name>
<feature type="domain" description="MOFRL-associated" evidence="2">
    <location>
        <begin position="2"/>
        <end position="220"/>
    </location>
</feature>
<dbReference type="Gene3D" id="3.40.50.10180">
    <property type="entry name" value="Glycerate kinase, MOFRL-like N-terminal domain"/>
    <property type="match status" value="1"/>
</dbReference>
<evidence type="ECO:0000313" key="4">
    <source>
        <dbReference type="Proteomes" id="UP000509301"/>
    </source>
</evidence>
<evidence type="ECO:0000259" key="2">
    <source>
        <dbReference type="Pfam" id="PF13660"/>
    </source>
</evidence>
<keyword evidence="4" id="KW-1185">Reference proteome</keyword>
<dbReference type="OrthoDB" id="10741at2157"/>
<gene>
    <name evidence="3" type="ORF">GWK48_03980</name>
</gene>
<dbReference type="GO" id="GO:0005737">
    <property type="term" value="C:cytoplasm"/>
    <property type="evidence" value="ECO:0007669"/>
    <property type="project" value="TreeGrafter"/>
</dbReference>
<dbReference type="Gene3D" id="3.40.1480.10">
    <property type="entry name" value="MOFRL domain"/>
    <property type="match status" value="1"/>
</dbReference>
<sequence>MEELVEKILELADPERALERKVRLKEDKVEVQGFQHSFKKPLVVSVGKASVKMANFFLKRLNDYQAIVVRPKGNQEPVHGNCEIIEAGHPNPDRDSIRAGKRVVELLTEESYDVVFFLLSGGASALMEDPIPPLEEYMEINDRLVKSGLSIQEINIVRKHLSRVKGGRLAQLSKAPIVTFVVSDVPGDDLSTIGSGPTVPDNSSMEEANQILQEIGIKTRYLSETPKSLNNSYALVVLDVAEVLNGISSFVPNPVILSSEVRGDARSLGAFMASILNTRDIPFSRPFTILMGGEPEVRIEGKPRKGGRNGEVCLSFLEWVKKQRFKLIALATDGIDGNSEYAGCVLDESITIPRKEIRTALREHSSYELLERFEAIIKTGPTGTNVNNVYVLMAP</sequence>
<reference evidence="3 4" key="1">
    <citation type="submission" date="2020-02" db="EMBL/GenBank/DDBJ databases">
        <title>Comparative genome analysis reveals the metabolism and evolution of the thermophilic archaeal genus Metallosphaera.</title>
        <authorList>
            <person name="Jiang C."/>
        </authorList>
    </citation>
    <scope>NUCLEOTIDE SEQUENCE [LARGE SCALE GENOMIC DNA]</scope>
    <source>
        <strain evidence="3 4">Ric-A</strain>
    </source>
</reference>
<dbReference type="InterPro" id="IPR037035">
    <property type="entry name" value="GK-like_C_sf"/>
</dbReference>
<dbReference type="InterPro" id="IPR007835">
    <property type="entry name" value="MOFRL"/>
</dbReference>
<dbReference type="InterPro" id="IPR039760">
    <property type="entry name" value="MOFRL_protein"/>
</dbReference>
<dbReference type="Pfam" id="PF05161">
    <property type="entry name" value="MOFRL"/>
    <property type="match status" value="1"/>
</dbReference>
<dbReference type="InterPro" id="IPR038614">
    <property type="entry name" value="GK_N_sf"/>
</dbReference>
<dbReference type="InterPro" id="IPR053656">
    <property type="entry name" value="Glycerate_kinase-1"/>
</dbReference>
<dbReference type="KEGG" id="mten:GWK48_03980"/>
<dbReference type="Pfam" id="PF13660">
    <property type="entry name" value="DUF4147"/>
    <property type="match status" value="1"/>
</dbReference>
<protein>
    <submittedName>
        <fullName evidence="3">DUF4147 domain-containing protein</fullName>
    </submittedName>
</protein>
<dbReference type="InterPro" id="IPR025286">
    <property type="entry name" value="MOFRL_assoc_dom"/>
</dbReference>
<dbReference type="AlphaFoldDB" id="A0A6N0NUZ6"/>
<accession>A0A6N0NUZ6</accession>
<proteinExistence type="predicted"/>
<dbReference type="SUPFAM" id="SSF82544">
    <property type="entry name" value="GckA/TtuD-like"/>
    <property type="match status" value="1"/>
</dbReference>
<dbReference type="PANTHER" id="PTHR12227:SF0">
    <property type="entry name" value="GLYCERATE KINASE"/>
    <property type="match status" value="1"/>
</dbReference>
<dbReference type="EMBL" id="CP049074">
    <property type="protein sequence ID" value="QKQ99662.1"/>
    <property type="molecule type" value="Genomic_DNA"/>
</dbReference>
<organism evidence="3 4">
    <name type="scientific">Metallosphaera tengchongensis</name>
    <dbReference type="NCBI Taxonomy" id="1532350"/>
    <lineage>
        <taxon>Archaea</taxon>
        <taxon>Thermoproteota</taxon>
        <taxon>Thermoprotei</taxon>
        <taxon>Sulfolobales</taxon>
        <taxon>Sulfolobaceae</taxon>
        <taxon>Metallosphaera</taxon>
    </lineage>
</organism>
<dbReference type="GO" id="GO:0008887">
    <property type="term" value="F:glycerate kinase activity"/>
    <property type="evidence" value="ECO:0007669"/>
    <property type="project" value="InterPro"/>
</dbReference>
<evidence type="ECO:0000259" key="1">
    <source>
        <dbReference type="Pfam" id="PF05161"/>
    </source>
</evidence>
<dbReference type="Proteomes" id="UP000509301">
    <property type="component" value="Chromosome"/>
</dbReference>
<dbReference type="RefSeq" id="WP_174629845.1">
    <property type="nucleotide sequence ID" value="NZ_CP049074.1"/>
</dbReference>
<feature type="domain" description="MOFRL" evidence="1">
    <location>
        <begin position="288"/>
        <end position="388"/>
    </location>
</feature>
<dbReference type="NCBIfam" id="NF041176">
    <property type="entry name" value="GlyK_Thmprot"/>
    <property type="match status" value="1"/>
</dbReference>
<evidence type="ECO:0000313" key="3">
    <source>
        <dbReference type="EMBL" id="QKQ99662.1"/>
    </source>
</evidence>
<dbReference type="PANTHER" id="PTHR12227">
    <property type="entry name" value="GLYCERATE KINASE"/>
    <property type="match status" value="1"/>
</dbReference>
<dbReference type="GeneID" id="55641079"/>